<organism evidence="1 2">
    <name type="scientific">Agromyces ramosus</name>
    <dbReference type="NCBI Taxonomy" id="33879"/>
    <lineage>
        <taxon>Bacteria</taxon>
        <taxon>Bacillati</taxon>
        <taxon>Actinomycetota</taxon>
        <taxon>Actinomycetes</taxon>
        <taxon>Micrococcales</taxon>
        <taxon>Microbacteriaceae</taxon>
        <taxon>Agromyces</taxon>
    </lineage>
</organism>
<dbReference type="EMBL" id="JAUSYY010000001">
    <property type="protein sequence ID" value="MDQ0894633.1"/>
    <property type="molecule type" value="Genomic_DNA"/>
</dbReference>
<keyword evidence="2" id="KW-1185">Reference proteome</keyword>
<evidence type="ECO:0000313" key="1">
    <source>
        <dbReference type="EMBL" id="MDQ0894633.1"/>
    </source>
</evidence>
<proteinExistence type="predicted"/>
<dbReference type="RefSeq" id="WP_307042028.1">
    <property type="nucleotide sequence ID" value="NZ_JAUSYY010000001.1"/>
</dbReference>
<dbReference type="Proteomes" id="UP001239083">
    <property type="component" value="Unassembled WGS sequence"/>
</dbReference>
<evidence type="ECO:0000313" key="2">
    <source>
        <dbReference type="Proteomes" id="UP001239083"/>
    </source>
</evidence>
<reference evidence="1 2" key="1">
    <citation type="submission" date="2023-07" db="EMBL/GenBank/DDBJ databases">
        <title>Comparative genomics of wheat-associated soil bacteria to identify genetic determinants of phenazine resistance.</title>
        <authorList>
            <person name="Mouncey N."/>
        </authorList>
    </citation>
    <scope>NUCLEOTIDE SEQUENCE [LARGE SCALE GENOMIC DNA]</scope>
    <source>
        <strain evidence="1 2">V3I3</strain>
    </source>
</reference>
<accession>A0ABU0R981</accession>
<sequence>MDILFAGLVVVFVLATISVTGMLRAIRIAAERTAAATESLLELERSRQLHS</sequence>
<gene>
    <name evidence="1" type="ORF">QFZ26_002188</name>
</gene>
<name>A0ABU0R981_9MICO</name>
<protein>
    <submittedName>
        <fullName evidence="1">Uncharacterized protein</fullName>
    </submittedName>
</protein>
<comment type="caution">
    <text evidence="1">The sequence shown here is derived from an EMBL/GenBank/DDBJ whole genome shotgun (WGS) entry which is preliminary data.</text>
</comment>